<dbReference type="PANTHER" id="PTHR30537">
    <property type="entry name" value="HTH-TYPE TRANSCRIPTIONAL REGULATOR"/>
    <property type="match status" value="1"/>
</dbReference>
<dbReference type="STRING" id="1458461.BN1012_Phect2402"/>
<feature type="domain" description="HTH lysR-type" evidence="5">
    <location>
        <begin position="10"/>
        <end position="61"/>
    </location>
</feature>
<dbReference type="HOGENOM" id="CLU_039613_2_0_5"/>
<dbReference type="GO" id="GO:0043565">
    <property type="term" value="F:sequence-specific DNA binding"/>
    <property type="evidence" value="ECO:0007669"/>
    <property type="project" value="TreeGrafter"/>
</dbReference>
<dbReference type="Proteomes" id="UP000032160">
    <property type="component" value="Chromosome I"/>
</dbReference>
<proteinExistence type="inferred from homology"/>
<dbReference type="Gene3D" id="3.40.190.290">
    <property type="match status" value="1"/>
</dbReference>
<accession>X5MMQ7</accession>
<dbReference type="InterPro" id="IPR000847">
    <property type="entry name" value="LysR_HTH_N"/>
</dbReference>
<comment type="similarity">
    <text evidence="1">Belongs to the LysR transcriptional regulatory family.</text>
</comment>
<keyword evidence="7" id="KW-1185">Reference proteome</keyword>
<dbReference type="Pfam" id="PF00126">
    <property type="entry name" value="HTH_1"/>
    <property type="match status" value="1"/>
</dbReference>
<gene>
    <name evidence="6" type="ORF">BN1012_Phect2402</name>
</gene>
<keyword evidence="4" id="KW-0804">Transcription</keyword>
<dbReference type="SUPFAM" id="SSF53850">
    <property type="entry name" value="Periplasmic binding protein-like II"/>
    <property type="match status" value="1"/>
</dbReference>
<dbReference type="InterPro" id="IPR036388">
    <property type="entry name" value="WH-like_DNA-bd_sf"/>
</dbReference>
<evidence type="ECO:0000256" key="2">
    <source>
        <dbReference type="ARBA" id="ARBA00023015"/>
    </source>
</evidence>
<dbReference type="PANTHER" id="PTHR30537:SF3">
    <property type="entry name" value="TRANSCRIPTIONAL REGULATORY PROTEIN"/>
    <property type="match status" value="1"/>
</dbReference>
<evidence type="ECO:0000313" key="7">
    <source>
        <dbReference type="Proteomes" id="UP000032160"/>
    </source>
</evidence>
<dbReference type="EMBL" id="HG966617">
    <property type="protein sequence ID" value="CDO60615.1"/>
    <property type="molecule type" value="Genomic_DNA"/>
</dbReference>
<evidence type="ECO:0000256" key="4">
    <source>
        <dbReference type="ARBA" id="ARBA00023163"/>
    </source>
</evidence>
<dbReference type="GO" id="GO:0003700">
    <property type="term" value="F:DNA-binding transcription factor activity"/>
    <property type="evidence" value="ECO:0007669"/>
    <property type="project" value="InterPro"/>
</dbReference>
<dbReference type="Pfam" id="PF03466">
    <property type="entry name" value="LysR_substrate"/>
    <property type="match status" value="1"/>
</dbReference>
<dbReference type="AlphaFoldDB" id="X5MMQ7"/>
<dbReference type="PROSITE" id="PS50931">
    <property type="entry name" value="HTH_LYSR"/>
    <property type="match status" value="1"/>
</dbReference>
<dbReference type="OrthoDB" id="9796526at2"/>
<keyword evidence="3" id="KW-0238">DNA-binding</keyword>
<reference evidence="6 7" key="1">
    <citation type="journal article" date="2014" name="Front. Genet.">
        <title>Genome and metabolic network of "Candidatus Phaeomarinobacter ectocarpi" Ec32, a new candidate genus of Alphaproteobacteria frequently associated with brown algae.</title>
        <authorList>
            <person name="Dittami S.M."/>
            <person name="Barbeyron T."/>
            <person name="Boyen C."/>
            <person name="Cambefort J."/>
            <person name="Collet G."/>
            <person name="Delage L."/>
            <person name="Gobet A."/>
            <person name="Groisillier A."/>
            <person name="Leblanc C."/>
            <person name="Michel G."/>
            <person name="Scornet D."/>
            <person name="Siegel A."/>
            <person name="Tapia J.E."/>
            <person name="Tonon T."/>
        </authorList>
    </citation>
    <scope>NUCLEOTIDE SEQUENCE [LARGE SCALE GENOMIC DNA]</scope>
    <source>
        <strain evidence="6 7">Ec32</strain>
    </source>
</reference>
<dbReference type="InterPro" id="IPR058163">
    <property type="entry name" value="LysR-type_TF_proteobact-type"/>
</dbReference>
<organism evidence="6 7">
    <name type="scientific">Candidatus Phaeomarinibacter ectocarpi</name>
    <dbReference type="NCBI Taxonomy" id="1458461"/>
    <lineage>
        <taxon>Bacteria</taxon>
        <taxon>Pseudomonadati</taxon>
        <taxon>Pseudomonadota</taxon>
        <taxon>Alphaproteobacteria</taxon>
        <taxon>Hyphomicrobiales</taxon>
        <taxon>Parvibaculaceae</taxon>
        <taxon>Candidatus Phaeomarinibacter</taxon>
    </lineage>
</organism>
<keyword evidence="2" id="KW-0805">Transcription regulation</keyword>
<dbReference type="Gene3D" id="1.10.10.10">
    <property type="entry name" value="Winged helix-like DNA-binding domain superfamily/Winged helix DNA-binding domain"/>
    <property type="match status" value="1"/>
</dbReference>
<dbReference type="InterPro" id="IPR036390">
    <property type="entry name" value="WH_DNA-bd_sf"/>
</dbReference>
<protein>
    <submittedName>
        <fullName evidence="6">Transcriptional regulator, LysR family</fullName>
    </submittedName>
</protein>
<evidence type="ECO:0000259" key="5">
    <source>
        <dbReference type="PROSITE" id="PS50931"/>
    </source>
</evidence>
<dbReference type="InterPro" id="IPR005119">
    <property type="entry name" value="LysR_subst-bd"/>
</dbReference>
<evidence type="ECO:0000256" key="3">
    <source>
        <dbReference type="ARBA" id="ARBA00023125"/>
    </source>
</evidence>
<dbReference type="GO" id="GO:0006351">
    <property type="term" value="P:DNA-templated transcription"/>
    <property type="evidence" value="ECO:0007669"/>
    <property type="project" value="TreeGrafter"/>
</dbReference>
<evidence type="ECO:0000256" key="1">
    <source>
        <dbReference type="ARBA" id="ARBA00009437"/>
    </source>
</evidence>
<sequence length="300" mass="32477">MSQANWDLYRVFLAVAEARSYSGAGRQLKLSHATVGRKITELEEALGTKLFVQTNDGFGLSPGGEKLKAEADEIASAVLRAGHALSDASGTPQGIVRVSTAATLAGYWLMPHMSAFTERYPQIEIEFVTDAWPASVTRREAEIVIRLYGPGEENLVGRKIARCGVAFYASREYADANGLPQQRGEWADHRLIGFAGEANDAELARWAAHVTRGAPTYLRCSSMADMVSAVRTHGGIAPLTCLQGDAHADLVRVAPEKLFSATDVWLLAHPDLTNTPAVRAVLDFIAEAAKTDRNMLLGRI</sequence>
<name>X5MMQ7_9HYPH</name>
<dbReference type="RefSeq" id="WP_043948619.1">
    <property type="nucleotide sequence ID" value="NZ_HG966617.1"/>
</dbReference>
<evidence type="ECO:0000313" key="6">
    <source>
        <dbReference type="EMBL" id="CDO60615.1"/>
    </source>
</evidence>
<dbReference type="KEGG" id="pect:BN1012_Phect2402"/>
<dbReference type="SUPFAM" id="SSF46785">
    <property type="entry name" value="Winged helix' DNA-binding domain"/>
    <property type="match status" value="1"/>
</dbReference>